<keyword evidence="2" id="KW-1185">Reference proteome</keyword>
<dbReference type="InterPro" id="IPR009409">
    <property type="entry name" value="DUF1059"/>
</dbReference>
<dbReference type="EMBL" id="JACHEJ010000001">
    <property type="protein sequence ID" value="MBB6178466.1"/>
    <property type="molecule type" value="Genomic_DNA"/>
</dbReference>
<dbReference type="Pfam" id="PF06348">
    <property type="entry name" value="DUF1059"/>
    <property type="match status" value="1"/>
</dbReference>
<accession>A0A7W9YWK0</accession>
<organism evidence="1 2">
    <name type="scientific">Pseudorhizobium flavum</name>
    <dbReference type="NCBI Taxonomy" id="1335061"/>
    <lineage>
        <taxon>Bacteria</taxon>
        <taxon>Pseudomonadati</taxon>
        <taxon>Pseudomonadota</taxon>
        <taxon>Alphaproteobacteria</taxon>
        <taxon>Hyphomicrobiales</taxon>
        <taxon>Rhizobiaceae</taxon>
        <taxon>Rhizobium/Agrobacterium group</taxon>
        <taxon>Pseudorhizobium</taxon>
    </lineage>
</organism>
<dbReference type="Proteomes" id="UP000535501">
    <property type="component" value="Unassembled WGS sequence"/>
</dbReference>
<dbReference type="AlphaFoldDB" id="A0A7W9YWK0"/>
<dbReference type="RefSeq" id="WP_052638909.1">
    <property type="nucleotide sequence ID" value="NZ_CANLQM010000001.1"/>
</dbReference>
<evidence type="ECO:0000313" key="1">
    <source>
        <dbReference type="EMBL" id="MBB6178466.1"/>
    </source>
</evidence>
<sequence length="61" mass="6956">MRLFECGTLVPGCSWHTRANEDAEIVRRAVEHLRIAHGEEIIRENMVENIKARIRDEAAAA</sequence>
<comment type="caution">
    <text evidence="1">The sequence shown here is derived from an EMBL/GenBank/DDBJ whole genome shotgun (WGS) entry which is preliminary data.</text>
</comment>
<proteinExistence type="predicted"/>
<gene>
    <name evidence="1" type="ORF">HNQ75_000409</name>
</gene>
<protein>
    <submittedName>
        <fullName evidence="1">Putative small metal-binding protein</fullName>
    </submittedName>
</protein>
<name>A0A7W9YWK0_9HYPH</name>
<evidence type="ECO:0000313" key="2">
    <source>
        <dbReference type="Proteomes" id="UP000535501"/>
    </source>
</evidence>
<reference evidence="1 2" key="1">
    <citation type="submission" date="2020-08" db="EMBL/GenBank/DDBJ databases">
        <title>Genomic Encyclopedia of Type Strains, Phase IV (KMG-IV): sequencing the most valuable type-strain genomes for metagenomic binning, comparative biology and taxonomic classification.</title>
        <authorList>
            <person name="Goeker M."/>
        </authorList>
    </citation>
    <scope>NUCLEOTIDE SEQUENCE [LARGE SCALE GENOMIC DNA]</scope>
    <source>
        <strain evidence="1 2">DSM 102134</strain>
    </source>
</reference>